<dbReference type="EMBL" id="RYZH01000005">
    <property type="protein sequence ID" value="RUL89031.1"/>
    <property type="molecule type" value="Genomic_DNA"/>
</dbReference>
<comment type="caution">
    <text evidence="3">The sequence shown here is derived from an EMBL/GenBank/DDBJ whole genome shotgun (WGS) entry which is preliminary data.</text>
</comment>
<proteinExistence type="inferred from homology"/>
<dbReference type="PANTHER" id="PTHR10625:SF10">
    <property type="entry name" value="HISTONE DEACETYLASE HDAC1"/>
    <property type="match status" value="1"/>
</dbReference>
<comment type="similarity">
    <text evidence="1">Belongs to the histone deacetylase family.</text>
</comment>
<dbReference type="InterPro" id="IPR023696">
    <property type="entry name" value="Ureohydrolase_dom_sf"/>
</dbReference>
<dbReference type="PANTHER" id="PTHR10625">
    <property type="entry name" value="HISTONE DEACETYLASE HDAC1-RELATED"/>
    <property type="match status" value="1"/>
</dbReference>
<dbReference type="RefSeq" id="WP_126724025.1">
    <property type="nucleotide sequence ID" value="NZ_RYZH01000005.1"/>
</dbReference>
<protein>
    <submittedName>
        <fullName evidence="3">Histone deacetylase</fullName>
    </submittedName>
</protein>
<accession>A0A432MNL4</accession>
<dbReference type="Proteomes" id="UP000280296">
    <property type="component" value="Unassembled WGS sequence"/>
</dbReference>
<keyword evidence="4" id="KW-1185">Reference proteome</keyword>
<dbReference type="PRINTS" id="PR01270">
    <property type="entry name" value="HDASUPER"/>
</dbReference>
<dbReference type="InterPro" id="IPR023801">
    <property type="entry name" value="His_deacetylse_dom"/>
</dbReference>
<organism evidence="3 4">
    <name type="scientific">Tautonia sociabilis</name>
    <dbReference type="NCBI Taxonomy" id="2080755"/>
    <lineage>
        <taxon>Bacteria</taxon>
        <taxon>Pseudomonadati</taxon>
        <taxon>Planctomycetota</taxon>
        <taxon>Planctomycetia</taxon>
        <taxon>Isosphaerales</taxon>
        <taxon>Isosphaeraceae</taxon>
        <taxon>Tautonia</taxon>
    </lineage>
</organism>
<dbReference type="CDD" id="cd09992">
    <property type="entry name" value="HDAC_classII"/>
    <property type="match status" value="1"/>
</dbReference>
<evidence type="ECO:0000313" key="4">
    <source>
        <dbReference type="Proteomes" id="UP000280296"/>
    </source>
</evidence>
<dbReference type="Pfam" id="PF00850">
    <property type="entry name" value="Hist_deacetyl"/>
    <property type="match status" value="1"/>
</dbReference>
<dbReference type="OrthoDB" id="9808367at2"/>
<evidence type="ECO:0000313" key="3">
    <source>
        <dbReference type="EMBL" id="RUL89031.1"/>
    </source>
</evidence>
<evidence type="ECO:0000259" key="2">
    <source>
        <dbReference type="Pfam" id="PF00850"/>
    </source>
</evidence>
<gene>
    <name evidence="3" type="ORF">TsocGM_04020</name>
</gene>
<dbReference type="GO" id="GO:0040029">
    <property type="term" value="P:epigenetic regulation of gene expression"/>
    <property type="evidence" value="ECO:0007669"/>
    <property type="project" value="TreeGrafter"/>
</dbReference>
<feature type="domain" description="Histone deacetylase" evidence="2">
    <location>
        <begin position="21"/>
        <end position="310"/>
    </location>
</feature>
<sequence>MAMVRFFSDPRMLDHAPPIGHPERPERLASVLRHLERSTVRSACATGTVREATDEELSRVHEVEYIDSLRRFEREGGGRIEADTWLGPQSLQAARLAAGSAIEAVSSVLDGPQKVAFCAVRPPGHHARPAHAMGFCLFDSVAAAAAHAIEVRGLARVLIVDWDVHHGNGTQEIFYADGRVGFLSIHRHPFYPGTGMADETGTGRGIGWTKNLPTLYGTPRKEIIRSFVSGLEELAERTKPELVLISAGFDAVSDDPVGDLGLLPEDFEELTHAVQRVADSHAEGRIVSVLEGGYDPIALARCVEVHLRALGAETP</sequence>
<name>A0A432MNL4_9BACT</name>
<dbReference type="InterPro" id="IPR000286">
    <property type="entry name" value="HDACs"/>
</dbReference>
<dbReference type="Gene3D" id="3.40.800.20">
    <property type="entry name" value="Histone deacetylase domain"/>
    <property type="match status" value="1"/>
</dbReference>
<dbReference type="GO" id="GO:0004407">
    <property type="term" value="F:histone deacetylase activity"/>
    <property type="evidence" value="ECO:0007669"/>
    <property type="project" value="TreeGrafter"/>
</dbReference>
<evidence type="ECO:0000256" key="1">
    <source>
        <dbReference type="ARBA" id="ARBA00005947"/>
    </source>
</evidence>
<dbReference type="SUPFAM" id="SSF52768">
    <property type="entry name" value="Arginase/deacetylase"/>
    <property type="match status" value="1"/>
</dbReference>
<dbReference type="AlphaFoldDB" id="A0A432MNL4"/>
<reference evidence="3 4" key="1">
    <citation type="submission" date="2018-12" db="EMBL/GenBank/DDBJ databases">
        <authorList>
            <person name="Toschakov S.V."/>
        </authorList>
    </citation>
    <scope>NUCLEOTIDE SEQUENCE [LARGE SCALE GENOMIC DNA]</scope>
    <source>
        <strain evidence="3 4">GM2012</strain>
    </source>
</reference>
<reference evidence="3 4" key="2">
    <citation type="submission" date="2019-01" db="EMBL/GenBank/DDBJ databases">
        <title>Tautonia sociabilis, a novel thermotolerant planctomycete of Isosphaeraceae family, isolated from a 4000 m deep subterranean habitat.</title>
        <authorList>
            <person name="Kovaleva O.L."/>
            <person name="Elcheninov A.G."/>
            <person name="Van Heerden E."/>
            <person name="Toshchakov S.V."/>
            <person name="Novikov A."/>
            <person name="Bonch-Osmolovskaya E.A."/>
            <person name="Kublanov I.V."/>
        </authorList>
    </citation>
    <scope>NUCLEOTIDE SEQUENCE [LARGE SCALE GENOMIC DNA]</scope>
    <source>
        <strain evidence="3 4">GM2012</strain>
    </source>
</reference>
<dbReference type="InterPro" id="IPR037138">
    <property type="entry name" value="His_deacetylse_dom_sf"/>
</dbReference>